<evidence type="ECO:0000313" key="4">
    <source>
        <dbReference type="EMBL" id="KAE9250994.1"/>
    </source>
</evidence>
<dbReference type="Proteomes" id="UP000476176">
    <property type="component" value="Unassembled WGS sequence"/>
</dbReference>
<dbReference type="EMBL" id="QXGC01000078">
    <property type="protein sequence ID" value="KAE9250994.1"/>
    <property type="molecule type" value="Genomic_DNA"/>
</dbReference>
<evidence type="ECO:0000259" key="2">
    <source>
        <dbReference type="Pfam" id="PF14295"/>
    </source>
</evidence>
<dbReference type="Gene3D" id="3.50.4.10">
    <property type="entry name" value="Hepatocyte Growth Factor"/>
    <property type="match status" value="1"/>
</dbReference>
<comment type="caution">
    <text evidence="3">The sequence shown here is derived from an EMBL/GenBank/DDBJ whole genome shotgun (WGS) entry which is preliminary data.</text>
</comment>
<dbReference type="InterPro" id="IPR003609">
    <property type="entry name" value="Pan_app"/>
</dbReference>
<proteinExistence type="predicted"/>
<gene>
    <name evidence="4" type="ORF">PF004_g2674</name>
    <name evidence="3" type="ORF">PF009_g3446</name>
</gene>
<evidence type="ECO:0000313" key="5">
    <source>
        <dbReference type="Proteomes" id="UP000429523"/>
    </source>
</evidence>
<feature type="domain" description="Apple" evidence="2">
    <location>
        <begin position="19"/>
        <end position="52"/>
    </location>
</feature>
<dbReference type="Pfam" id="PF14295">
    <property type="entry name" value="PAN_4"/>
    <property type="match status" value="1"/>
</dbReference>
<name>A0A6A3FR75_9STRA</name>
<dbReference type="EMBL" id="QXGF01000099">
    <property type="protein sequence ID" value="KAE8946927.1"/>
    <property type="molecule type" value="Genomic_DNA"/>
</dbReference>
<evidence type="ECO:0000313" key="3">
    <source>
        <dbReference type="EMBL" id="KAE8946927.1"/>
    </source>
</evidence>
<feature type="signal peptide" evidence="1">
    <location>
        <begin position="1"/>
        <end position="15"/>
    </location>
</feature>
<feature type="chain" id="PRO_5033871114" description="Apple domain-containing protein" evidence="1">
    <location>
        <begin position="16"/>
        <end position="84"/>
    </location>
</feature>
<dbReference type="Proteomes" id="UP000429523">
    <property type="component" value="Unassembled WGS sequence"/>
</dbReference>
<dbReference type="AlphaFoldDB" id="A0A6A3FR75"/>
<keyword evidence="1" id="KW-0732">Signal</keyword>
<evidence type="ECO:0000313" key="6">
    <source>
        <dbReference type="Proteomes" id="UP000476176"/>
    </source>
</evidence>
<sequence length="84" mass="9255">MLLLLSFHAAQSCSSQHKPSADAYGCCSICMNTSGCEAFSWSNHSGGTCWLKSTKGSTTAKDGVSRQWSKMKARWWSEETEISR</sequence>
<accession>A0A6A3FR75</accession>
<reference evidence="3 5" key="1">
    <citation type="submission" date="2018-08" db="EMBL/GenBank/DDBJ databases">
        <title>Genomic investigation of the strawberry pathogen Phytophthora fragariae indicates pathogenicity is determined by transcriptional variation in three key races.</title>
        <authorList>
            <person name="Adams T.M."/>
            <person name="Armitage A.D."/>
            <person name="Sobczyk M.K."/>
            <person name="Bates H.J."/>
            <person name="Dunwell J.M."/>
            <person name="Nellist C.F."/>
            <person name="Harrison R.J."/>
        </authorList>
    </citation>
    <scope>NUCLEOTIDE SEQUENCE [LARGE SCALE GENOMIC DNA]</scope>
    <source>
        <strain evidence="4 6">BC-23</strain>
        <strain evidence="3 5">NOV-9</strain>
    </source>
</reference>
<protein>
    <recommendedName>
        <fullName evidence="2">Apple domain-containing protein</fullName>
    </recommendedName>
</protein>
<evidence type="ECO:0000256" key="1">
    <source>
        <dbReference type="SAM" id="SignalP"/>
    </source>
</evidence>
<organism evidence="3 5">
    <name type="scientific">Phytophthora fragariae</name>
    <dbReference type="NCBI Taxonomy" id="53985"/>
    <lineage>
        <taxon>Eukaryota</taxon>
        <taxon>Sar</taxon>
        <taxon>Stramenopiles</taxon>
        <taxon>Oomycota</taxon>
        <taxon>Peronosporomycetes</taxon>
        <taxon>Peronosporales</taxon>
        <taxon>Peronosporaceae</taxon>
        <taxon>Phytophthora</taxon>
    </lineage>
</organism>